<feature type="transmembrane region" description="Helical" evidence="8">
    <location>
        <begin position="159"/>
        <end position="177"/>
    </location>
</feature>
<feature type="transmembrane region" description="Helical" evidence="8">
    <location>
        <begin position="183"/>
        <end position="206"/>
    </location>
</feature>
<dbReference type="GO" id="GO:0016020">
    <property type="term" value="C:membrane"/>
    <property type="evidence" value="ECO:0007669"/>
    <property type="project" value="UniProtKB-SubCell"/>
</dbReference>
<evidence type="ECO:0000256" key="3">
    <source>
        <dbReference type="ARBA" id="ARBA00022692"/>
    </source>
</evidence>
<dbReference type="OrthoDB" id="529367at2759"/>
<accession>A0A1J4JF15</accession>
<comment type="subcellular location">
    <subcellularLocation>
        <location evidence="1">Membrane</location>
        <topology evidence="1">Multi-pass membrane protein</topology>
    </subcellularLocation>
</comment>
<dbReference type="GO" id="GO:0038023">
    <property type="term" value="F:signaling receptor activity"/>
    <property type="evidence" value="ECO:0007669"/>
    <property type="project" value="TreeGrafter"/>
</dbReference>
<dbReference type="GO" id="GO:0046872">
    <property type="term" value="F:metal ion binding"/>
    <property type="evidence" value="ECO:0007669"/>
    <property type="project" value="UniProtKB-KW"/>
</dbReference>
<evidence type="ECO:0000256" key="5">
    <source>
        <dbReference type="ARBA" id="ARBA00023136"/>
    </source>
</evidence>
<feature type="transmembrane region" description="Helical" evidence="8">
    <location>
        <begin position="124"/>
        <end position="147"/>
    </location>
</feature>
<proteinExistence type="inferred from homology"/>
<dbReference type="VEuPathDB" id="TrichDB:TRFO_10228"/>
<feature type="binding site" evidence="6">
    <location>
        <position position="256"/>
    </location>
    <ligand>
        <name>Zn(2+)</name>
        <dbReference type="ChEBI" id="CHEBI:29105"/>
    </ligand>
</feature>
<evidence type="ECO:0000256" key="8">
    <source>
        <dbReference type="SAM" id="Phobius"/>
    </source>
</evidence>
<comment type="similarity">
    <text evidence="2">Belongs to the ADIPOR family.</text>
</comment>
<keyword evidence="5 8" id="KW-0472">Membrane</keyword>
<evidence type="ECO:0000256" key="6">
    <source>
        <dbReference type="PIRSR" id="PIRSR604254-1"/>
    </source>
</evidence>
<keyword evidence="10" id="KW-1185">Reference proteome</keyword>
<dbReference type="InterPro" id="IPR004254">
    <property type="entry name" value="AdipoR/HlyIII-related"/>
</dbReference>
<keyword evidence="3 8" id="KW-0812">Transmembrane</keyword>
<dbReference type="RefSeq" id="XP_068349182.1">
    <property type="nucleotide sequence ID" value="XM_068495318.1"/>
</dbReference>
<feature type="transmembrane region" description="Helical" evidence="8">
    <location>
        <begin position="92"/>
        <end position="112"/>
    </location>
</feature>
<evidence type="ECO:0000256" key="1">
    <source>
        <dbReference type="ARBA" id="ARBA00004141"/>
    </source>
</evidence>
<dbReference type="Pfam" id="PF03006">
    <property type="entry name" value="HlyIII"/>
    <property type="match status" value="1"/>
</dbReference>
<feature type="binding site" evidence="6">
    <location>
        <position position="110"/>
    </location>
    <ligand>
        <name>Zn(2+)</name>
        <dbReference type="ChEBI" id="CHEBI:29105"/>
    </ligand>
</feature>
<keyword evidence="6" id="KW-0479">Metal-binding</keyword>
<feature type="binding site" evidence="6">
    <location>
        <position position="260"/>
    </location>
    <ligand>
        <name>Zn(2+)</name>
        <dbReference type="ChEBI" id="CHEBI:29105"/>
    </ligand>
</feature>
<feature type="region of interest" description="Disordered" evidence="7">
    <location>
        <begin position="1"/>
        <end position="21"/>
    </location>
</feature>
<dbReference type="PANTHER" id="PTHR20855">
    <property type="entry name" value="ADIPOR/PROGESTIN RECEPTOR-RELATED"/>
    <property type="match status" value="1"/>
</dbReference>
<feature type="transmembrane region" description="Helical" evidence="8">
    <location>
        <begin position="69"/>
        <end position="85"/>
    </location>
</feature>
<keyword evidence="4 8" id="KW-1133">Transmembrane helix</keyword>
<dbReference type="PANTHER" id="PTHR20855:SF52">
    <property type="entry name" value="ADIPONECTIN RECEPTOR PROTEIN"/>
    <property type="match status" value="1"/>
</dbReference>
<evidence type="ECO:0000256" key="7">
    <source>
        <dbReference type="SAM" id="MobiDB-lite"/>
    </source>
</evidence>
<evidence type="ECO:0000256" key="4">
    <source>
        <dbReference type="ARBA" id="ARBA00022989"/>
    </source>
</evidence>
<evidence type="ECO:0000256" key="2">
    <source>
        <dbReference type="ARBA" id="ARBA00007018"/>
    </source>
</evidence>
<name>A0A1J4JF15_9EUKA</name>
<protein>
    <submittedName>
        <fullName evidence="9">Hemolysin-III related family protein</fullName>
    </submittedName>
</protein>
<sequence>MTPKKLKYSNHPQKFDNPDPKLQKEWEDLKEVLCDNEYMMGYKIMVGQKINFSTVWNILTTKHTDTSNIYSHLIFGFFFTYRAFAFNSKFELILVNLLCALTFFMSAFYHTFRNYSRRWYDLCLTLDVSGIGIQIFAYLITDTINFFKDDHPDLMRNYLIFFCILFVVSLVSVPFILKYKLYFWRTFMFTIISMLCIPLIMHHIWLCNGIDEKLRRFLPLRAAIFFWQGVGLCFRSSHIPERFFPRTIFQYVFHSHFWFHIAGSVGSYFGCLSCEVYR</sequence>
<evidence type="ECO:0000313" key="9">
    <source>
        <dbReference type="EMBL" id="OHS96045.1"/>
    </source>
</evidence>
<dbReference type="GeneID" id="94830022"/>
<keyword evidence="6" id="KW-0862">Zinc</keyword>
<gene>
    <name evidence="9" type="ORF">TRFO_10228</name>
</gene>
<comment type="caution">
    <text evidence="9">The sequence shown here is derived from an EMBL/GenBank/DDBJ whole genome shotgun (WGS) entry which is preliminary data.</text>
</comment>
<organism evidence="9 10">
    <name type="scientific">Tritrichomonas foetus</name>
    <dbReference type="NCBI Taxonomy" id="1144522"/>
    <lineage>
        <taxon>Eukaryota</taxon>
        <taxon>Metamonada</taxon>
        <taxon>Parabasalia</taxon>
        <taxon>Tritrichomonadida</taxon>
        <taxon>Tritrichomonadidae</taxon>
        <taxon>Tritrichomonas</taxon>
    </lineage>
</organism>
<dbReference type="Proteomes" id="UP000179807">
    <property type="component" value="Unassembled WGS sequence"/>
</dbReference>
<dbReference type="EMBL" id="MLAK01001204">
    <property type="protein sequence ID" value="OHS96045.1"/>
    <property type="molecule type" value="Genomic_DNA"/>
</dbReference>
<dbReference type="AlphaFoldDB" id="A0A1J4JF15"/>
<reference evidence="9" key="1">
    <citation type="submission" date="2016-10" db="EMBL/GenBank/DDBJ databases">
        <authorList>
            <person name="Benchimol M."/>
            <person name="Almeida L.G."/>
            <person name="Vasconcelos A.T."/>
            <person name="Perreira-Neves A."/>
            <person name="Rosa I.A."/>
            <person name="Tasca T."/>
            <person name="Bogo M.R."/>
            <person name="de Souza W."/>
        </authorList>
    </citation>
    <scope>NUCLEOTIDE SEQUENCE [LARGE SCALE GENOMIC DNA]</scope>
    <source>
        <strain evidence="9">K</strain>
    </source>
</reference>
<evidence type="ECO:0000313" key="10">
    <source>
        <dbReference type="Proteomes" id="UP000179807"/>
    </source>
</evidence>